<dbReference type="Gene3D" id="3.30.9.10">
    <property type="entry name" value="D-Amino Acid Oxidase, subunit A, domain 2"/>
    <property type="match status" value="1"/>
</dbReference>
<sequence length="394" mass="43845">MEYGKKITVKEISFWLETSPGTNFPKLDKRLKVDVAILGGGIAGITSAALLIEAGYKVAVIEADRIIKGVTVKTTAKISVAPNMIYKNLVSKLGKSKAQDFANANIKAVEKIADIVRKWNIDCEFQRLPLYIYTESGERIDEIKGEFEAAKQLGLPVSYTEEVPLPFETGPAIKYENQAQFHPRKYLLALSKHITGKGSYIFENTSVITVKDGEIKEVVTDQGSIIADQVIIATHTPVYDPDQLYRHLHSARSYVLALYAKGNFPEGMFIDFNPVHTYRTTLTDKGKLIIVAGEHSPVDVADKNIYYGRLENYARQHLNVKSIEYRWSSKDCTTDDGLPLIGMTSQKGIYVAAGFGFWGMSNGTTAAMVITDLINGQENKFVDLFNPLRFKTIV</sequence>
<dbReference type="EMBL" id="CP009526">
    <property type="protein sequence ID" value="AKB51293.1"/>
    <property type="molecule type" value="Genomic_DNA"/>
</dbReference>
<dbReference type="HOGENOM" id="CLU_007884_15_1_2"/>
<dbReference type="Proteomes" id="UP000033038">
    <property type="component" value="Chromosome"/>
</dbReference>
<dbReference type="AlphaFoldDB" id="A0A0E3QMQ1"/>
<dbReference type="PANTHER" id="PTHR13847:SF274">
    <property type="entry name" value="RIESKE 2FE-2S IRON-SULFUR PROTEIN YHFW-RELATED"/>
    <property type="match status" value="1"/>
</dbReference>
<accession>A0A0E3QMQ1</accession>
<organism evidence="2 3">
    <name type="scientific">Methanosarcina barkeri str. Wiesmoor</name>
    <dbReference type="NCBI Taxonomy" id="1434109"/>
    <lineage>
        <taxon>Archaea</taxon>
        <taxon>Methanobacteriati</taxon>
        <taxon>Methanobacteriota</taxon>
        <taxon>Stenosarchaea group</taxon>
        <taxon>Methanomicrobia</taxon>
        <taxon>Methanosarcinales</taxon>
        <taxon>Methanosarcinaceae</taxon>
        <taxon>Methanosarcina</taxon>
    </lineage>
</organism>
<dbReference type="PANTHER" id="PTHR13847">
    <property type="entry name" value="SARCOSINE DEHYDROGENASE-RELATED"/>
    <property type="match status" value="1"/>
</dbReference>
<dbReference type="Gene3D" id="3.50.50.60">
    <property type="entry name" value="FAD/NAD(P)-binding domain"/>
    <property type="match status" value="1"/>
</dbReference>
<dbReference type="RefSeq" id="WP_011307632.1">
    <property type="nucleotide sequence ID" value="NZ_CP009526.1"/>
</dbReference>
<evidence type="ECO:0000259" key="1">
    <source>
        <dbReference type="Pfam" id="PF01266"/>
    </source>
</evidence>
<dbReference type="InterPro" id="IPR006076">
    <property type="entry name" value="FAD-dep_OxRdtase"/>
</dbReference>
<evidence type="ECO:0000313" key="2">
    <source>
        <dbReference type="EMBL" id="AKB51293.1"/>
    </source>
</evidence>
<proteinExistence type="predicted"/>
<feature type="domain" description="FAD dependent oxidoreductase" evidence="1">
    <location>
        <begin position="34"/>
        <end position="373"/>
    </location>
</feature>
<dbReference type="SUPFAM" id="SSF51905">
    <property type="entry name" value="FAD/NAD(P)-binding domain"/>
    <property type="match status" value="1"/>
</dbReference>
<dbReference type="GO" id="GO:0005737">
    <property type="term" value="C:cytoplasm"/>
    <property type="evidence" value="ECO:0007669"/>
    <property type="project" value="TreeGrafter"/>
</dbReference>
<dbReference type="InterPro" id="IPR036188">
    <property type="entry name" value="FAD/NAD-bd_sf"/>
</dbReference>
<reference evidence="2 3" key="1">
    <citation type="submission" date="2014-07" db="EMBL/GenBank/DDBJ databases">
        <title>Methanogenic archaea and the global carbon cycle.</title>
        <authorList>
            <person name="Henriksen J.R."/>
            <person name="Luke J."/>
            <person name="Reinhart S."/>
            <person name="Benedict M.N."/>
            <person name="Youngblut N.D."/>
            <person name="Metcalf M.E."/>
            <person name="Whitaker R.J."/>
            <person name="Metcalf W.W."/>
        </authorList>
    </citation>
    <scope>NUCLEOTIDE SEQUENCE [LARGE SCALE GENOMIC DNA]</scope>
    <source>
        <strain evidence="2 3">Wiesmoor</strain>
    </source>
</reference>
<dbReference type="GeneID" id="24823558"/>
<dbReference type="PATRIC" id="fig|1434109.4.peg.2620"/>
<name>A0A0E3QMQ1_METBA</name>
<gene>
    <name evidence="2" type="ORF">MSBRW_2040</name>
</gene>
<dbReference type="Pfam" id="PF01266">
    <property type="entry name" value="DAO"/>
    <property type="match status" value="1"/>
</dbReference>
<evidence type="ECO:0000313" key="3">
    <source>
        <dbReference type="Proteomes" id="UP000033038"/>
    </source>
</evidence>
<dbReference type="KEGG" id="mbw:MSBRW_2040"/>
<protein>
    <submittedName>
        <fullName evidence="2">Oxidoreductase</fullName>
    </submittedName>
</protein>